<reference evidence="2 3" key="1">
    <citation type="submission" date="2020-03" db="EMBL/GenBank/DDBJ databases">
        <title>Draft genome sequence of environmentally isolated violet-colored cultures.</title>
        <authorList>
            <person name="Wilson H.S."/>
        </authorList>
    </citation>
    <scope>NUCLEOTIDE SEQUENCE [LARGE SCALE GENOMIC DNA]</scope>
    <source>
        <strain evidence="2 3">HSC-16F04</strain>
    </source>
</reference>
<keyword evidence="1" id="KW-1133">Transmembrane helix</keyword>
<name>A0ABX0L586_9NEIS</name>
<dbReference type="Proteomes" id="UP000712570">
    <property type="component" value="Unassembled WGS sequence"/>
</dbReference>
<dbReference type="EMBL" id="JAAOLX010000020">
    <property type="protein sequence ID" value="NHQ88636.1"/>
    <property type="molecule type" value="Genomic_DNA"/>
</dbReference>
<feature type="transmembrane region" description="Helical" evidence="1">
    <location>
        <begin position="161"/>
        <end position="179"/>
    </location>
</feature>
<organism evidence="2 3">
    <name type="scientific">Iodobacter violaceini</name>
    <dbReference type="NCBI Taxonomy" id="3044271"/>
    <lineage>
        <taxon>Bacteria</taxon>
        <taxon>Pseudomonadati</taxon>
        <taxon>Pseudomonadota</taxon>
        <taxon>Betaproteobacteria</taxon>
        <taxon>Neisseriales</taxon>
        <taxon>Chitinibacteraceae</taxon>
        <taxon>Iodobacter</taxon>
    </lineage>
</organism>
<feature type="transmembrane region" description="Helical" evidence="1">
    <location>
        <begin position="191"/>
        <end position="212"/>
    </location>
</feature>
<keyword evidence="3" id="KW-1185">Reference proteome</keyword>
<evidence type="ECO:0000313" key="2">
    <source>
        <dbReference type="EMBL" id="NHQ88636.1"/>
    </source>
</evidence>
<comment type="caution">
    <text evidence="2">The sequence shown here is derived from an EMBL/GenBank/DDBJ whole genome shotgun (WGS) entry which is preliminary data.</text>
</comment>
<proteinExistence type="predicted"/>
<sequence length="293" mass="33521">MAGWRYFKLIPFIFPLGLAIWLFLLNKLSLFVSSRKLNPDNDRFVTKKEIAKLRHFFTLRFAYLQVAMESDMGALPEYWRQYGPDCVAMPVSENAEVQKLMTQHKDAILALPYEVTTTGLAAVHAFFDTVLNHIDKTLADAIRNDEYFSVISDVIDEHESLVSYFAYATLVFETIPAGFYSRSESESMPYWMQEAILLIFLAPLSTSNVVCLRMRALEERLTSDALGPLLTRAESDPLRLALETFIRGLTDFSLAADELHHLVVKLLLARKQGPEFIYHGRKFCTWVRGSISF</sequence>
<evidence type="ECO:0000313" key="3">
    <source>
        <dbReference type="Proteomes" id="UP000712570"/>
    </source>
</evidence>
<feature type="transmembrane region" description="Helical" evidence="1">
    <location>
        <begin position="6"/>
        <end position="25"/>
    </location>
</feature>
<keyword evidence="1" id="KW-0812">Transmembrane</keyword>
<keyword evidence="1" id="KW-0472">Membrane</keyword>
<protein>
    <submittedName>
        <fullName evidence="2">Uncharacterized protein</fullName>
    </submittedName>
</protein>
<gene>
    <name evidence="2" type="ORF">HA050_21285</name>
</gene>
<dbReference type="RefSeq" id="WP_166830466.1">
    <property type="nucleotide sequence ID" value="NZ_JAAOLX010000020.1"/>
</dbReference>
<evidence type="ECO:0000256" key="1">
    <source>
        <dbReference type="SAM" id="Phobius"/>
    </source>
</evidence>
<accession>A0ABX0L586</accession>